<evidence type="ECO:0000256" key="5">
    <source>
        <dbReference type="ARBA" id="ARBA00022989"/>
    </source>
</evidence>
<dbReference type="GO" id="GO:0004934">
    <property type="term" value="F:mating-type alpha-factor pheromone receptor activity"/>
    <property type="evidence" value="ECO:0007669"/>
    <property type="project" value="InterPro"/>
</dbReference>
<feature type="transmembrane region" description="Helical" evidence="11">
    <location>
        <begin position="272"/>
        <end position="291"/>
    </location>
</feature>
<evidence type="ECO:0000256" key="7">
    <source>
        <dbReference type="ARBA" id="ARBA00023136"/>
    </source>
</evidence>
<feature type="transmembrane region" description="Helical" evidence="11">
    <location>
        <begin position="38"/>
        <end position="58"/>
    </location>
</feature>
<dbReference type="PRINTS" id="PR00901">
    <property type="entry name" value="PHEROMONEBAR"/>
</dbReference>
<dbReference type="GO" id="GO:0000750">
    <property type="term" value="P:pheromone-dependent signal transduction involved in conjugation with cellular fusion"/>
    <property type="evidence" value="ECO:0007669"/>
    <property type="project" value="TreeGrafter"/>
</dbReference>
<protein>
    <submittedName>
        <fullName evidence="12">Putative fungal pheromoneG-protein-coupled receptor</fullName>
    </submittedName>
</protein>
<evidence type="ECO:0000313" key="13">
    <source>
        <dbReference type="Proteomes" id="UP000305067"/>
    </source>
</evidence>
<dbReference type="PANTHER" id="PTHR28097">
    <property type="entry name" value="PHEROMONE A FACTOR RECEPTOR"/>
    <property type="match status" value="1"/>
</dbReference>
<keyword evidence="6" id="KW-0297">G-protein coupled receptor</keyword>
<dbReference type="STRING" id="1884261.A0A5C3Q187"/>
<feature type="region of interest" description="Disordered" evidence="10">
    <location>
        <begin position="321"/>
        <end position="357"/>
    </location>
</feature>
<keyword evidence="4 11" id="KW-0812">Transmembrane</keyword>
<comment type="similarity">
    <text evidence="2">Belongs to the G-protein coupled receptor 4 family.</text>
</comment>
<organism evidence="12 13">
    <name type="scientific">Pterulicium gracile</name>
    <dbReference type="NCBI Taxonomy" id="1884261"/>
    <lineage>
        <taxon>Eukaryota</taxon>
        <taxon>Fungi</taxon>
        <taxon>Dikarya</taxon>
        <taxon>Basidiomycota</taxon>
        <taxon>Agaricomycotina</taxon>
        <taxon>Agaricomycetes</taxon>
        <taxon>Agaricomycetidae</taxon>
        <taxon>Agaricales</taxon>
        <taxon>Pleurotineae</taxon>
        <taxon>Pterulaceae</taxon>
        <taxon>Pterulicium</taxon>
    </lineage>
</organism>
<keyword evidence="3" id="KW-0589">Pheromone response</keyword>
<evidence type="ECO:0000256" key="6">
    <source>
        <dbReference type="ARBA" id="ARBA00023040"/>
    </source>
</evidence>
<feature type="transmembrane region" description="Helical" evidence="11">
    <location>
        <begin position="115"/>
        <end position="134"/>
    </location>
</feature>
<dbReference type="PRINTS" id="PR00899">
    <property type="entry name" value="GPCRSTE3"/>
</dbReference>
<evidence type="ECO:0000313" key="12">
    <source>
        <dbReference type="EMBL" id="TFK95865.1"/>
    </source>
</evidence>
<dbReference type="EMBL" id="ML178872">
    <property type="protein sequence ID" value="TFK95865.1"/>
    <property type="molecule type" value="Genomic_DNA"/>
</dbReference>
<dbReference type="CDD" id="cd14966">
    <property type="entry name" value="7tmD_STE3"/>
    <property type="match status" value="1"/>
</dbReference>
<feature type="transmembrane region" description="Helical" evidence="11">
    <location>
        <begin position="6"/>
        <end position="26"/>
    </location>
</feature>
<sequence length="383" mass="43416">MSDPLYPLYSVAAFLGFIAVLAPLPWHLQAWNVGTCAYMIWTALACLNCFTNSVVWSNDAINRAPIWCDISIRIFAGATLGIPASALCIVRRLYKIASLNSTSVTRAEKRRAVMLDLFIAVVFPIILTALQYVVQGHRFDVIEEVGCMVFLYNTPVAYVITFMWPVIFGVVSAVYCVLSLLAFRRRQLDLQQFMHTNKSMTINRYLRLMALASVETICTTPLAIFVIVLNSTTMPVQSWVSWEDTHFNFSRVAQIPSVMWRTNHLLVVSLQLSRWAPILCAFVFFMFFGFAEESRKNYAALFRSIARYIGLSRFHSTMQSKNSSKWSLGSPGEQPPSYSRRCSPQTTSTSWSETITPVDPSPFIVPFDFERSRDVFSNPPPRP</sequence>
<evidence type="ECO:0000256" key="8">
    <source>
        <dbReference type="ARBA" id="ARBA00023170"/>
    </source>
</evidence>
<dbReference type="OrthoDB" id="2874149at2759"/>
<keyword evidence="8 12" id="KW-0675">Receptor</keyword>
<accession>A0A5C3Q187</accession>
<dbReference type="GO" id="GO:0005886">
    <property type="term" value="C:plasma membrane"/>
    <property type="evidence" value="ECO:0007669"/>
    <property type="project" value="TreeGrafter"/>
</dbReference>
<keyword evidence="7 11" id="KW-0472">Membrane</keyword>
<feature type="transmembrane region" description="Helical" evidence="11">
    <location>
        <begin position="158"/>
        <end position="183"/>
    </location>
</feature>
<gene>
    <name evidence="12" type="ORF">BDV98DRAFT_614529</name>
</gene>
<comment type="subcellular location">
    <subcellularLocation>
        <location evidence="1">Membrane</location>
        <topology evidence="1">Multi-pass membrane protein</topology>
    </subcellularLocation>
</comment>
<evidence type="ECO:0000256" key="3">
    <source>
        <dbReference type="ARBA" id="ARBA00022507"/>
    </source>
</evidence>
<evidence type="ECO:0000256" key="4">
    <source>
        <dbReference type="ARBA" id="ARBA00022692"/>
    </source>
</evidence>
<evidence type="ECO:0000256" key="11">
    <source>
        <dbReference type="SAM" id="Phobius"/>
    </source>
</evidence>
<feature type="transmembrane region" description="Helical" evidence="11">
    <location>
        <begin position="204"/>
        <end position="229"/>
    </location>
</feature>
<feature type="compositionally biased region" description="Polar residues" evidence="10">
    <location>
        <begin position="336"/>
        <end position="355"/>
    </location>
</feature>
<evidence type="ECO:0000256" key="1">
    <source>
        <dbReference type="ARBA" id="ARBA00004141"/>
    </source>
</evidence>
<dbReference type="Pfam" id="PF02076">
    <property type="entry name" value="STE3"/>
    <property type="match status" value="1"/>
</dbReference>
<evidence type="ECO:0000256" key="9">
    <source>
        <dbReference type="ARBA" id="ARBA00023224"/>
    </source>
</evidence>
<proteinExistence type="inferred from homology"/>
<dbReference type="InterPro" id="IPR001499">
    <property type="entry name" value="GPCR_STE3"/>
</dbReference>
<dbReference type="PANTHER" id="PTHR28097:SF1">
    <property type="entry name" value="PHEROMONE A FACTOR RECEPTOR"/>
    <property type="match status" value="1"/>
</dbReference>
<evidence type="ECO:0000256" key="2">
    <source>
        <dbReference type="ARBA" id="ARBA00011085"/>
    </source>
</evidence>
<evidence type="ECO:0000256" key="10">
    <source>
        <dbReference type="SAM" id="MobiDB-lite"/>
    </source>
</evidence>
<keyword evidence="9" id="KW-0807">Transducer</keyword>
<feature type="transmembrane region" description="Helical" evidence="11">
    <location>
        <begin position="70"/>
        <end position="94"/>
    </location>
</feature>
<name>A0A5C3Q187_9AGAR</name>
<reference evidence="12 13" key="1">
    <citation type="journal article" date="2019" name="Nat. Ecol. Evol.">
        <title>Megaphylogeny resolves global patterns of mushroom evolution.</title>
        <authorList>
            <person name="Varga T."/>
            <person name="Krizsan K."/>
            <person name="Foldi C."/>
            <person name="Dima B."/>
            <person name="Sanchez-Garcia M."/>
            <person name="Sanchez-Ramirez S."/>
            <person name="Szollosi G.J."/>
            <person name="Szarkandi J.G."/>
            <person name="Papp V."/>
            <person name="Albert L."/>
            <person name="Andreopoulos W."/>
            <person name="Angelini C."/>
            <person name="Antonin V."/>
            <person name="Barry K.W."/>
            <person name="Bougher N.L."/>
            <person name="Buchanan P."/>
            <person name="Buyck B."/>
            <person name="Bense V."/>
            <person name="Catcheside P."/>
            <person name="Chovatia M."/>
            <person name="Cooper J."/>
            <person name="Damon W."/>
            <person name="Desjardin D."/>
            <person name="Finy P."/>
            <person name="Geml J."/>
            <person name="Haridas S."/>
            <person name="Hughes K."/>
            <person name="Justo A."/>
            <person name="Karasinski D."/>
            <person name="Kautmanova I."/>
            <person name="Kiss B."/>
            <person name="Kocsube S."/>
            <person name="Kotiranta H."/>
            <person name="LaButti K.M."/>
            <person name="Lechner B.E."/>
            <person name="Liimatainen K."/>
            <person name="Lipzen A."/>
            <person name="Lukacs Z."/>
            <person name="Mihaltcheva S."/>
            <person name="Morgado L.N."/>
            <person name="Niskanen T."/>
            <person name="Noordeloos M.E."/>
            <person name="Ohm R.A."/>
            <person name="Ortiz-Santana B."/>
            <person name="Ovrebo C."/>
            <person name="Racz N."/>
            <person name="Riley R."/>
            <person name="Savchenko A."/>
            <person name="Shiryaev A."/>
            <person name="Soop K."/>
            <person name="Spirin V."/>
            <person name="Szebenyi C."/>
            <person name="Tomsovsky M."/>
            <person name="Tulloss R.E."/>
            <person name="Uehling J."/>
            <person name="Grigoriev I.V."/>
            <person name="Vagvolgyi C."/>
            <person name="Papp T."/>
            <person name="Martin F.M."/>
            <person name="Miettinen O."/>
            <person name="Hibbett D.S."/>
            <person name="Nagy L.G."/>
        </authorList>
    </citation>
    <scope>NUCLEOTIDE SEQUENCE [LARGE SCALE GENOMIC DNA]</scope>
    <source>
        <strain evidence="12 13">CBS 309.79</strain>
    </source>
</reference>
<dbReference type="AlphaFoldDB" id="A0A5C3Q187"/>
<dbReference type="Proteomes" id="UP000305067">
    <property type="component" value="Unassembled WGS sequence"/>
</dbReference>
<dbReference type="InterPro" id="IPR000481">
    <property type="entry name" value="GPCR_Pheromne_B_alpha_rcpt"/>
</dbReference>
<keyword evidence="13" id="KW-1185">Reference proteome</keyword>
<keyword evidence="5 11" id="KW-1133">Transmembrane helix</keyword>